<dbReference type="KEGG" id="css:Cst_c20490"/>
<reference evidence="1 2" key="1">
    <citation type="journal article" date="2013" name="Genome Announc.">
        <title>Complete genome sequence of Clostridium stercorarium subsp. stercorarium strain DSM 8532, a thermophilic degrader of plant cell wall fibers.</title>
        <authorList>
            <person name="Poehlein A."/>
            <person name="Zverlov V.V."/>
            <person name="Daniel R."/>
            <person name="Schwarz W.H."/>
            <person name="Liebl W."/>
        </authorList>
    </citation>
    <scope>NUCLEOTIDE SEQUENCE [LARGE SCALE GENOMIC DNA]</scope>
    <source>
        <strain evidence="2">ATCC 35414 / DSM 8532 / NCIMB 11754</strain>
    </source>
</reference>
<sequence length="41" mass="4509">MCNAGNNVETIIGLQSIDEISPVRLEESAWFASGAFFLFCK</sequence>
<keyword evidence="2" id="KW-1185">Reference proteome</keyword>
<dbReference type="AlphaFoldDB" id="L7VQD9"/>
<accession>L7VQD9</accession>
<evidence type="ECO:0000313" key="1">
    <source>
        <dbReference type="EMBL" id="AGC69022.1"/>
    </source>
</evidence>
<dbReference type="EMBL" id="CP004044">
    <property type="protein sequence ID" value="AGC69022.1"/>
    <property type="molecule type" value="Genomic_DNA"/>
</dbReference>
<protein>
    <submittedName>
        <fullName evidence="1">Uncharacterized protein</fullName>
    </submittedName>
</protein>
<evidence type="ECO:0000313" key="2">
    <source>
        <dbReference type="Proteomes" id="UP000011220"/>
    </source>
</evidence>
<name>L7VQD9_THES1</name>
<proteinExistence type="predicted"/>
<gene>
    <name evidence="1" type="ordered locus">Cst_c20490</name>
</gene>
<dbReference type="STRING" id="1121335.Cst_c20490"/>
<dbReference type="Proteomes" id="UP000011220">
    <property type="component" value="Chromosome"/>
</dbReference>
<dbReference type="PATRIC" id="fig|1121335.3.peg.2055"/>
<organism evidence="1 2">
    <name type="scientific">Thermoclostridium stercorarium (strain ATCC 35414 / DSM 8532 / NCIMB 11754)</name>
    <name type="common">Clostridium stercorarium</name>
    <dbReference type="NCBI Taxonomy" id="1121335"/>
    <lineage>
        <taxon>Bacteria</taxon>
        <taxon>Bacillati</taxon>
        <taxon>Bacillota</taxon>
        <taxon>Clostridia</taxon>
        <taxon>Eubacteriales</taxon>
        <taxon>Oscillospiraceae</taxon>
        <taxon>Thermoclostridium</taxon>
    </lineage>
</organism>